<comment type="caution">
    <text evidence="2">The sequence shown here is derived from an EMBL/GenBank/DDBJ whole genome shotgun (WGS) entry which is preliminary data.</text>
</comment>
<evidence type="ECO:0000313" key="3">
    <source>
        <dbReference type="Proteomes" id="UP001281761"/>
    </source>
</evidence>
<gene>
    <name evidence="2" type="ORF">BLNAU_20271</name>
</gene>
<feature type="compositionally biased region" description="Polar residues" evidence="1">
    <location>
        <begin position="337"/>
        <end position="349"/>
    </location>
</feature>
<evidence type="ECO:0000256" key="1">
    <source>
        <dbReference type="SAM" id="MobiDB-lite"/>
    </source>
</evidence>
<dbReference type="EMBL" id="JARBJD010000284">
    <property type="protein sequence ID" value="KAK2944798.1"/>
    <property type="molecule type" value="Genomic_DNA"/>
</dbReference>
<proteinExistence type="predicted"/>
<sequence length="1296" mass="145806">MIGLDSRLKHRPCQSSLTADDVMIDDTGTIRINPSQLSPPSPLPTVTPSFSVDVGTFFDLFGTILEKLHDSSLLFMPPLELIQERIKNIVISLLNSFVQSKDITPNVFPDQFPHLVTNAISWDMIRNIDGDTFTDTCWTLFCLILAEVDPLCGQLRPSAIFDEDGSPSEHSNRIADSSDKLFQESTHTELNVEVTFFENVLDLISNPPQNMTDISILRDPGFKETLVRLQSKYQKRIIPKTDPLHSVQSSQDDVLLSTTMDDQINSPFKQTPEGESITTQEVRSEFGSLHPSTQISVRFDDSHSASVDSDQSTSDSLTLQTELPPSEDTDPLLIEPASTTNHSLPTRLPSVTESDEAMAMLKLLHSLIVAPPITHAVTNPAPPPQLFYLHLFKEHENFDVNERFSVSLFDEDDESLVKALRRCSDVCELVPPDHCIDDMPSFVDNLVSSLTSNNSSITRIASDILTTLLQKCLDFNDFLQKHWKDLRTAFRDGSPGARNTLLCVIALWVSNYQDIQSKNSHFYRDFDLDGLVAADTDSFMSFPLAIHNLIVMKSQYSGSYTHNYFNSLFQSFETKHQASDRIWRYIIDGTVSQYMEFISTLIKFCLELSLLVGLKLQPDLFDYILNFPGLHTVFVTTDYHTSFILSHTSINLSFHQQQAFLVQLLFERTLRSDPSAFFVVYDSQEEDLSSEHILTPFVGLHSLFLRGFHLQPMFLDKRSIMISIHHFGADSGGFLSDQFRLYYLFPPPLILQFFSSLTIQLPPFDLSGMILYDILLTFIGTCAPFGECRTFLSLVKSLLASLPNIEHKEAKDDVNMLLDTIIRLHWFSLPLSFRSPFLLIPHLLSHTPGIAKTIDLWSSEPDYKLSLAIFNGSVGFSHLIEGYAVLAASVFSRRHTMKTISSYLLSPIPSVVSLVLVFLARTVHLCDEAGKMEMVQLGVIDYVIVAVSQSSFLEDFETGIALIGELLRTVRQDEQNSEIGSMMGKTHFSVKLDPSSIETCQICSSRHPFDNTLQDRAAIFLKSLEPKWNDDDQADILVTDLVPSSAEALSGFVDSILTLLSSPHSTVAAAALSFLNGTTAKSSPAILTNLVEADLVSNVLATVQPHTLPISENERSIILLIEIINTFVCDLGITAAVDTFNHREMILQKVVIPSSQFVTFLISNRNVLRGDLFRPFLSVLHTLIETSPFHRPTLEFVLRSPIVVAYLRSLSSIEQSNNLWYSLHLLNFSLEEWKTEDPEVSESVKRMMQALISEDFEDTLEQMLMHNKSEDYDYGVVNKCHSISQWLGWNVKFTED</sequence>
<dbReference type="InterPro" id="IPR016024">
    <property type="entry name" value="ARM-type_fold"/>
</dbReference>
<dbReference type="SUPFAM" id="SSF48371">
    <property type="entry name" value="ARM repeat"/>
    <property type="match status" value="1"/>
</dbReference>
<accession>A0ABQ9WZ62</accession>
<reference evidence="2 3" key="1">
    <citation type="journal article" date="2022" name="bioRxiv">
        <title>Genomics of Preaxostyla Flagellates Illuminates Evolutionary Transitions and the Path Towards Mitochondrial Loss.</title>
        <authorList>
            <person name="Novak L.V.F."/>
            <person name="Treitli S.C."/>
            <person name="Pyrih J."/>
            <person name="Halakuc P."/>
            <person name="Pipaliya S.V."/>
            <person name="Vacek V."/>
            <person name="Brzon O."/>
            <person name="Soukal P."/>
            <person name="Eme L."/>
            <person name="Dacks J.B."/>
            <person name="Karnkowska A."/>
            <person name="Elias M."/>
            <person name="Hampl V."/>
        </authorList>
    </citation>
    <scope>NUCLEOTIDE SEQUENCE [LARGE SCALE GENOMIC DNA]</scope>
    <source>
        <strain evidence="2">NAU3</strain>
        <tissue evidence="2">Gut</tissue>
    </source>
</reference>
<evidence type="ECO:0000313" key="2">
    <source>
        <dbReference type="EMBL" id="KAK2944798.1"/>
    </source>
</evidence>
<feature type="compositionally biased region" description="Low complexity" evidence="1">
    <location>
        <begin position="304"/>
        <end position="316"/>
    </location>
</feature>
<protein>
    <submittedName>
        <fullName evidence="2">Uncharacterized protein</fullName>
    </submittedName>
</protein>
<organism evidence="2 3">
    <name type="scientific">Blattamonas nauphoetae</name>
    <dbReference type="NCBI Taxonomy" id="2049346"/>
    <lineage>
        <taxon>Eukaryota</taxon>
        <taxon>Metamonada</taxon>
        <taxon>Preaxostyla</taxon>
        <taxon>Oxymonadida</taxon>
        <taxon>Blattamonas</taxon>
    </lineage>
</organism>
<keyword evidence="3" id="KW-1185">Reference proteome</keyword>
<name>A0ABQ9WZ62_9EUKA</name>
<feature type="region of interest" description="Disordered" evidence="1">
    <location>
        <begin position="263"/>
        <end position="349"/>
    </location>
</feature>
<dbReference type="Proteomes" id="UP001281761">
    <property type="component" value="Unassembled WGS sequence"/>
</dbReference>